<name>A0A4R6RHG0_9HYPH</name>
<comment type="caution">
    <text evidence="2">The sequence shown here is derived from an EMBL/GenBank/DDBJ whole genome shotgun (WGS) entry which is preliminary data.</text>
</comment>
<accession>A0A4R6RHG0</accession>
<evidence type="ECO:0000313" key="2">
    <source>
        <dbReference type="EMBL" id="TDP85605.1"/>
    </source>
</evidence>
<sequence>MTSKAARTTKRPAPKPPATPIPDHAPRAADGRPFTFTFDNIGCRAGPSDRRWLVAIWLSEPGAKPSEGLAIEDYDDDVRALLRANEIGVIVQPRPRKGGPA</sequence>
<dbReference type="EMBL" id="SNXY01000007">
    <property type="protein sequence ID" value="TDP85605.1"/>
    <property type="molecule type" value="Genomic_DNA"/>
</dbReference>
<evidence type="ECO:0000313" key="3">
    <source>
        <dbReference type="Proteomes" id="UP000294547"/>
    </source>
</evidence>
<feature type="region of interest" description="Disordered" evidence="1">
    <location>
        <begin position="1"/>
        <end position="33"/>
    </location>
</feature>
<dbReference type="RefSeq" id="WP_126541441.1">
    <property type="nucleotide sequence ID" value="NZ_BSPM01000004.1"/>
</dbReference>
<dbReference type="AlphaFoldDB" id="A0A4R6RHG0"/>
<reference evidence="2 3" key="1">
    <citation type="submission" date="2019-03" db="EMBL/GenBank/DDBJ databases">
        <title>Genomic Encyclopedia of Type Strains, Phase IV (KMG-IV): sequencing the most valuable type-strain genomes for metagenomic binning, comparative biology and taxonomic classification.</title>
        <authorList>
            <person name="Goeker M."/>
        </authorList>
    </citation>
    <scope>NUCLEOTIDE SEQUENCE [LARGE SCALE GENOMIC DNA]</scope>
    <source>
        <strain evidence="2 3">DSM 102969</strain>
    </source>
</reference>
<proteinExistence type="predicted"/>
<dbReference type="Proteomes" id="UP000294547">
    <property type="component" value="Unassembled WGS sequence"/>
</dbReference>
<protein>
    <submittedName>
        <fullName evidence="2">Uncharacterized protein</fullName>
    </submittedName>
</protein>
<gene>
    <name evidence="2" type="ORF">EDD54_2460</name>
</gene>
<organism evidence="2 3">
    <name type="scientific">Oharaeibacter diazotrophicus</name>
    <dbReference type="NCBI Taxonomy" id="1920512"/>
    <lineage>
        <taxon>Bacteria</taxon>
        <taxon>Pseudomonadati</taxon>
        <taxon>Pseudomonadota</taxon>
        <taxon>Alphaproteobacteria</taxon>
        <taxon>Hyphomicrobiales</taxon>
        <taxon>Pleomorphomonadaceae</taxon>
        <taxon>Oharaeibacter</taxon>
    </lineage>
</organism>
<keyword evidence="3" id="KW-1185">Reference proteome</keyword>
<evidence type="ECO:0000256" key="1">
    <source>
        <dbReference type="SAM" id="MobiDB-lite"/>
    </source>
</evidence>